<evidence type="ECO:0000256" key="2">
    <source>
        <dbReference type="SAM" id="Phobius"/>
    </source>
</evidence>
<organism evidence="3 4">
    <name type="scientific">Candidatus Cardinium hertigii</name>
    <dbReference type="NCBI Taxonomy" id="247481"/>
    <lineage>
        <taxon>Bacteria</taxon>
        <taxon>Pseudomonadati</taxon>
        <taxon>Bacteroidota</taxon>
        <taxon>Cytophagia</taxon>
        <taxon>Cytophagales</taxon>
        <taxon>Amoebophilaceae</taxon>
        <taxon>Candidatus Cardinium</taxon>
    </lineage>
</organism>
<evidence type="ECO:0000256" key="1">
    <source>
        <dbReference type="PROSITE-ProRule" id="PRU00339"/>
    </source>
</evidence>
<dbReference type="InterPro" id="IPR019734">
    <property type="entry name" value="TPR_rpt"/>
</dbReference>
<evidence type="ECO:0000313" key="3">
    <source>
        <dbReference type="EMBL" id="AWN81936.1"/>
    </source>
</evidence>
<dbReference type="InterPro" id="IPR011990">
    <property type="entry name" value="TPR-like_helical_dom_sf"/>
</dbReference>
<dbReference type="OrthoDB" id="9808622at2"/>
<sequence length="233" mass="26582">MKLVDINSVPRATSAKELSQSEKALQLAIKRKKRSYYCIGCLLVLVPIMVYIWDLYQSKKDLQAKKEAAQAICFFESANFAKALEGEGAHKGFLSIIELYPFTSTACLMHFYAGISYMHQKQYDQAIASLKKFSSKDFIVQARAYAVIADAYSEQRKYKQAAIYYKQAANYKPNSVYTPHYLVKAANAFEEVAQYKEAYDCYNTIEEKYPNAQLNREGLVAREKGRLSMLLSN</sequence>
<gene>
    <name evidence="3" type="ORF">DK880_00620</name>
</gene>
<evidence type="ECO:0000313" key="4">
    <source>
        <dbReference type="Proteomes" id="UP000245872"/>
    </source>
</evidence>
<feature type="repeat" description="TPR" evidence="1">
    <location>
        <begin position="142"/>
        <end position="175"/>
    </location>
</feature>
<dbReference type="Pfam" id="PF13174">
    <property type="entry name" value="TPR_6"/>
    <property type="match status" value="2"/>
</dbReference>
<keyword evidence="4" id="KW-1185">Reference proteome</keyword>
<name>A0A2Z3LDU3_9BACT</name>
<dbReference type="AlphaFoldDB" id="A0A2Z3LDU3"/>
<dbReference type="SMART" id="SM00028">
    <property type="entry name" value="TPR"/>
    <property type="match status" value="3"/>
</dbReference>
<dbReference type="Proteomes" id="UP000245872">
    <property type="component" value="Chromosome"/>
</dbReference>
<keyword evidence="2" id="KW-0472">Membrane</keyword>
<keyword evidence="2" id="KW-0812">Transmembrane</keyword>
<keyword evidence="1" id="KW-0802">TPR repeat</keyword>
<dbReference type="EMBL" id="CP029619">
    <property type="protein sequence ID" value="AWN81936.1"/>
    <property type="molecule type" value="Genomic_DNA"/>
</dbReference>
<protein>
    <submittedName>
        <fullName evidence="3">Uncharacterized protein</fullName>
    </submittedName>
</protein>
<feature type="transmembrane region" description="Helical" evidence="2">
    <location>
        <begin position="36"/>
        <end position="56"/>
    </location>
</feature>
<dbReference type="PROSITE" id="PS50005">
    <property type="entry name" value="TPR"/>
    <property type="match status" value="1"/>
</dbReference>
<dbReference type="Gene3D" id="1.25.40.10">
    <property type="entry name" value="Tetratricopeptide repeat domain"/>
    <property type="match status" value="2"/>
</dbReference>
<accession>A0A2Z3LDU3</accession>
<dbReference type="SUPFAM" id="SSF48452">
    <property type="entry name" value="TPR-like"/>
    <property type="match status" value="1"/>
</dbReference>
<keyword evidence="2" id="KW-1133">Transmembrane helix</keyword>
<proteinExistence type="predicted"/>
<reference evidence="3 4" key="1">
    <citation type="submission" date="2018-05" db="EMBL/GenBank/DDBJ databases">
        <title>Candidatus Cardinium hertigii Genome Assembly.</title>
        <authorList>
            <person name="Showmaker K.C."/>
            <person name="Walden K.O."/>
            <person name="Fields C.J."/>
            <person name="Lambert K.N."/>
            <person name="Hudson M.E."/>
        </authorList>
    </citation>
    <scope>NUCLEOTIDE SEQUENCE [LARGE SCALE GENOMIC DNA]</scope>
    <source>
        <strain evidence="4">cHgTN10</strain>
    </source>
</reference>
<dbReference type="RefSeq" id="WP_109997341.1">
    <property type="nucleotide sequence ID" value="NZ_CP029619.1"/>
</dbReference>
<dbReference type="KEGG" id="cher:DK880_00620"/>